<name>A0ACB7RQ81_HYAAI</name>
<gene>
    <name evidence="1" type="ORF">HPB50_010102</name>
</gene>
<evidence type="ECO:0000313" key="2">
    <source>
        <dbReference type="Proteomes" id="UP000821845"/>
    </source>
</evidence>
<sequence>MCRRRRPLAAVHFSPAPDESRHAAGSVLLADVARPLCPRNVAAATKAAGRRAEEQLGGYATSRPLAAAANPAAPALPATAAAAARAAALRRR</sequence>
<accession>A0ACB7RQ81</accession>
<keyword evidence="2" id="KW-1185">Reference proteome</keyword>
<dbReference type="EMBL" id="CM023488">
    <property type="protein sequence ID" value="KAH6923966.1"/>
    <property type="molecule type" value="Genomic_DNA"/>
</dbReference>
<dbReference type="Proteomes" id="UP000821845">
    <property type="component" value="Chromosome 8"/>
</dbReference>
<protein>
    <submittedName>
        <fullName evidence="1">Uncharacterized protein</fullName>
    </submittedName>
</protein>
<comment type="caution">
    <text evidence="1">The sequence shown here is derived from an EMBL/GenBank/DDBJ whole genome shotgun (WGS) entry which is preliminary data.</text>
</comment>
<proteinExistence type="predicted"/>
<organism evidence="1 2">
    <name type="scientific">Hyalomma asiaticum</name>
    <name type="common">Tick</name>
    <dbReference type="NCBI Taxonomy" id="266040"/>
    <lineage>
        <taxon>Eukaryota</taxon>
        <taxon>Metazoa</taxon>
        <taxon>Ecdysozoa</taxon>
        <taxon>Arthropoda</taxon>
        <taxon>Chelicerata</taxon>
        <taxon>Arachnida</taxon>
        <taxon>Acari</taxon>
        <taxon>Parasitiformes</taxon>
        <taxon>Ixodida</taxon>
        <taxon>Ixodoidea</taxon>
        <taxon>Ixodidae</taxon>
        <taxon>Hyalomminae</taxon>
        <taxon>Hyalomma</taxon>
    </lineage>
</organism>
<evidence type="ECO:0000313" key="1">
    <source>
        <dbReference type="EMBL" id="KAH6923966.1"/>
    </source>
</evidence>
<reference evidence="1" key="1">
    <citation type="submission" date="2020-05" db="EMBL/GenBank/DDBJ databases">
        <title>Large-scale comparative analyses of tick genomes elucidate their genetic diversity and vector capacities.</title>
        <authorList>
            <person name="Jia N."/>
            <person name="Wang J."/>
            <person name="Shi W."/>
            <person name="Du L."/>
            <person name="Sun Y."/>
            <person name="Zhan W."/>
            <person name="Jiang J."/>
            <person name="Wang Q."/>
            <person name="Zhang B."/>
            <person name="Ji P."/>
            <person name="Sakyi L.B."/>
            <person name="Cui X."/>
            <person name="Yuan T."/>
            <person name="Jiang B."/>
            <person name="Yang W."/>
            <person name="Lam T.T.-Y."/>
            <person name="Chang Q."/>
            <person name="Ding S."/>
            <person name="Wang X."/>
            <person name="Zhu J."/>
            <person name="Ruan X."/>
            <person name="Zhao L."/>
            <person name="Wei J."/>
            <person name="Que T."/>
            <person name="Du C."/>
            <person name="Cheng J."/>
            <person name="Dai P."/>
            <person name="Han X."/>
            <person name="Huang E."/>
            <person name="Gao Y."/>
            <person name="Liu J."/>
            <person name="Shao H."/>
            <person name="Ye R."/>
            <person name="Li L."/>
            <person name="Wei W."/>
            <person name="Wang X."/>
            <person name="Wang C."/>
            <person name="Yang T."/>
            <person name="Huo Q."/>
            <person name="Li W."/>
            <person name="Guo W."/>
            <person name="Chen H."/>
            <person name="Zhou L."/>
            <person name="Ni X."/>
            <person name="Tian J."/>
            <person name="Zhou Y."/>
            <person name="Sheng Y."/>
            <person name="Liu T."/>
            <person name="Pan Y."/>
            <person name="Xia L."/>
            <person name="Li J."/>
            <person name="Zhao F."/>
            <person name="Cao W."/>
        </authorList>
    </citation>
    <scope>NUCLEOTIDE SEQUENCE</scope>
    <source>
        <strain evidence="1">Hyas-2018</strain>
    </source>
</reference>